<evidence type="ECO:0000313" key="3">
    <source>
        <dbReference type="EMBL" id="MFC3108740.1"/>
    </source>
</evidence>
<dbReference type="InterPro" id="IPR021309">
    <property type="entry name" value="YgaP-like_TM"/>
</dbReference>
<dbReference type="Pfam" id="PF11127">
    <property type="entry name" value="YgaP-like_TM"/>
    <property type="match status" value="1"/>
</dbReference>
<sequence length="57" mass="6444">MNIGTTERVIRIVTGLGLFSMLVLLSTEWRWVGLIGWVPLVTGAIGWCPVYAWLKRI</sequence>
<keyword evidence="1" id="KW-0812">Transmembrane</keyword>
<feature type="domain" description="Inner membrane protein YgaP-like transmembrane" evidence="2">
    <location>
        <begin position="1"/>
        <end position="55"/>
    </location>
</feature>
<reference evidence="4" key="1">
    <citation type="journal article" date="2019" name="Int. J. Syst. Evol. Microbiol.">
        <title>The Global Catalogue of Microorganisms (GCM) 10K type strain sequencing project: providing services to taxonomists for standard genome sequencing and annotation.</title>
        <authorList>
            <consortium name="The Broad Institute Genomics Platform"/>
            <consortium name="The Broad Institute Genome Sequencing Center for Infectious Disease"/>
            <person name="Wu L."/>
            <person name="Ma J."/>
        </authorList>
    </citation>
    <scope>NUCLEOTIDE SEQUENCE [LARGE SCALE GENOMIC DNA]</scope>
    <source>
        <strain evidence="4">KCTC 42986</strain>
    </source>
</reference>
<gene>
    <name evidence="3" type="ORF">ACFOFO_12335</name>
</gene>
<feature type="transmembrane region" description="Helical" evidence="1">
    <location>
        <begin position="31"/>
        <end position="54"/>
    </location>
</feature>
<evidence type="ECO:0000313" key="4">
    <source>
        <dbReference type="Proteomes" id="UP001595530"/>
    </source>
</evidence>
<keyword evidence="1" id="KW-0472">Membrane</keyword>
<keyword evidence="1" id="KW-1133">Transmembrane helix</keyword>
<accession>A0ABV7F1G2</accession>
<comment type="caution">
    <text evidence="3">The sequence shown here is derived from an EMBL/GenBank/DDBJ whole genome shotgun (WGS) entry which is preliminary data.</text>
</comment>
<protein>
    <submittedName>
        <fullName evidence="3">DUF2892 domain-containing protein</fullName>
    </submittedName>
</protein>
<evidence type="ECO:0000259" key="2">
    <source>
        <dbReference type="Pfam" id="PF11127"/>
    </source>
</evidence>
<feature type="transmembrane region" description="Helical" evidence="1">
    <location>
        <begin position="9"/>
        <end position="25"/>
    </location>
</feature>
<dbReference type="Proteomes" id="UP001595530">
    <property type="component" value="Unassembled WGS sequence"/>
</dbReference>
<proteinExistence type="predicted"/>
<dbReference type="EMBL" id="JBHRTP010000036">
    <property type="protein sequence ID" value="MFC3108740.1"/>
    <property type="molecule type" value="Genomic_DNA"/>
</dbReference>
<name>A0ABV7F1G2_9BURK</name>
<evidence type="ECO:0000256" key="1">
    <source>
        <dbReference type="SAM" id="Phobius"/>
    </source>
</evidence>
<organism evidence="3 4">
    <name type="scientific">Undibacterium arcticum</name>
    <dbReference type="NCBI Taxonomy" id="1762892"/>
    <lineage>
        <taxon>Bacteria</taxon>
        <taxon>Pseudomonadati</taxon>
        <taxon>Pseudomonadota</taxon>
        <taxon>Betaproteobacteria</taxon>
        <taxon>Burkholderiales</taxon>
        <taxon>Oxalobacteraceae</taxon>
        <taxon>Undibacterium</taxon>
    </lineage>
</organism>
<keyword evidence="4" id="KW-1185">Reference proteome</keyword>
<dbReference type="RefSeq" id="WP_390323320.1">
    <property type="nucleotide sequence ID" value="NZ_JBHRTP010000036.1"/>
</dbReference>